<sequence length="40" mass="4443">MTRLVTGAFFLESRWVFFQNALDSTVVGWAIIGRAKPIGS</sequence>
<organism evidence="1 2">
    <name type="scientific">Rhodopirellula sallentina SM41</name>
    <dbReference type="NCBI Taxonomy" id="1263870"/>
    <lineage>
        <taxon>Bacteria</taxon>
        <taxon>Pseudomonadati</taxon>
        <taxon>Planctomycetota</taxon>
        <taxon>Planctomycetia</taxon>
        <taxon>Pirellulales</taxon>
        <taxon>Pirellulaceae</taxon>
        <taxon>Rhodopirellula</taxon>
    </lineage>
</organism>
<reference evidence="1 2" key="1">
    <citation type="journal article" date="2013" name="Mar. Genomics">
        <title>Expression of sulfatases in Rhodopirellula baltica and the diversity of sulfatases in the genus Rhodopirellula.</title>
        <authorList>
            <person name="Wegner C.E."/>
            <person name="Richter-Heitmann T."/>
            <person name="Klindworth A."/>
            <person name="Klockow C."/>
            <person name="Richter M."/>
            <person name="Achstetter T."/>
            <person name="Glockner F.O."/>
            <person name="Harder J."/>
        </authorList>
    </citation>
    <scope>NUCLEOTIDE SEQUENCE [LARGE SCALE GENOMIC DNA]</scope>
    <source>
        <strain evidence="1 2">SM41</strain>
    </source>
</reference>
<protein>
    <submittedName>
        <fullName evidence="1">Uncharacterized protein</fullName>
    </submittedName>
</protein>
<gene>
    <name evidence="1" type="ORF">RSSM_06807</name>
</gene>
<name>M5TRU1_9BACT</name>
<dbReference type="PATRIC" id="fig|1263870.3.peg.7221"/>
<evidence type="ECO:0000313" key="1">
    <source>
        <dbReference type="EMBL" id="EMI51759.1"/>
    </source>
</evidence>
<accession>M5TRU1</accession>
<keyword evidence="2" id="KW-1185">Reference proteome</keyword>
<evidence type="ECO:0000313" key="2">
    <source>
        <dbReference type="Proteomes" id="UP000011885"/>
    </source>
</evidence>
<comment type="caution">
    <text evidence="1">The sequence shown here is derived from an EMBL/GenBank/DDBJ whole genome shotgun (WGS) entry which is preliminary data.</text>
</comment>
<proteinExistence type="predicted"/>
<dbReference type="EMBL" id="ANOH01000486">
    <property type="protein sequence ID" value="EMI51759.1"/>
    <property type="molecule type" value="Genomic_DNA"/>
</dbReference>
<dbReference type="AlphaFoldDB" id="M5TRU1"/>
<dbReference type="Proteomes" id="UP000011885">
    <property type="component" value="Unassembled WGS sequence"/>
</dbReference>